<dbReference type="Proteomes" id="UP000231823">
    <property type="component" value="Chromosome"/>
</dbReference>
<evidence type="ECO:0000313" key="2">
    <source>
        <dbReference type="Proteomes" id="UP000231823"/>
    </source>
</evidence>
<reference evidence="1 2" key="1">
    <citation type="submission" date="2017-12" db="EMBL/GenBank/DDBJ databases">
        <title>Complete genome sequence of Spiroplasma floricola 23-6 (ATCC 29989).</title>
        <authorList>
            <person name="Tsai Y.-M."/>
            <person name="Wu P.-S."/>
            <person name="Lo W.-S."/>
            <person name="Kuo C.-H."/>
        </authorList>
    </citation>
    <scope>NUCLEOTIDE SEQUENCE [LARGE SCALE GENOMIC DNA]</scope>
    <source>
        <strain evidence="1 2">23-6</strain>
    </source>
</reference>
<proteinExistence type="predicted"/>
<dbReference type="OrthoDB" id="387818at2"/>
<dbReference type="EMBL" id="CP025057">
    <property type="protein sequence ID" value="AUB31202.1"/>
    <property type="molecule type" value="Genomic_DNA"/>
</dbReference>
<name>A0A2K8SCM8_9MOLU</name>
<organism evidence="1 2">
    <name type="scientific">Spiroplasma floricola 23-6</name>
    <dbReference type="NCBI Taxonomy" id="1336749"/>
    <lineage>
        <taxon>Bacteria</taxon>
        <taxon>Bacillati</taxon>
        <taxon>Mycoplasmatota</taxon>
        <taxon>Mollicutes</taxon>
        <taxon>Entomoplasmatales</taxon>
        <taxon>Spiroplasmataceae</taxon>
        <taxon>Spiroplasma</taxon>
    </lineage>
</organism>
<dbReference type="RefSeq" id="WP_100916192.1">
    <property type="nucleotide sequence ID" value="NZ_CP025057.1"/>
</dbReference>
<accession>A0A2K8SCM8</accession>
<gene>
    <name evidence="1" type="ORF">SFLOR_v1c01410</name>
</gene>
<sequence length="364" mass="42716">MSMTAEEILVNCEKQFNFIKKDIDFLIKYINQLIDECKQIDSSGYFKKQIEQILEELTKEQMDLAKNTYEREVSSNTHVAIETYNEIQRYAERKREVIADFKAKVFCFKKDVLEKEQENLLKALDKNVFEDIENLKNSLIAKYSNSEDKLYIKRLFEQNQHTLINKKDNELYDFVLQNLKKYKASNSSIVKEVVSSSIDLYKDDQDIVNSIKQDAKEFMSLINLINLQGNIKDYFLKSSKTAEQEAVRKDNVIKIVKAIREVGYIVNEDNIRKLAEKNLVLIHGEKLSGETADFAVRLDGSFVYNWEGFEDHKHDVDAQNFLNKLKEFNLHSSDEFKKQYREPKYIAKNKKIIKDKNTNSNSSK</sequence>
<keyword evidence="2" id="KW-1185">Reference proteome</keyword>
<protein>
    <submittedName>
        <fullName evidence="1">Uncharacterized protein</fullName>
    </submittedName>
</protein>
<dbReference type="KEGG" id="sfz:SFLOR_v1c01410"/>
<evidence type="ECO:0000313" key="1">
    <source>
        <dbReference type="EMBL" id="AUB31202.1"/>
    </source>
</evidence>
<dbReference type="AlphaFoldDB" id="A0A2K8SCM8"/>